<accession>X6MKH0</accession>
<keyword evidence="3" id="KW-0378">Hydrolase</keyword>
<evidence type="ECO:0000313" key="5">
    <source>
        <dbReference type="EMBL" id="ETO13932.1"/>
    </source>
</evidence>
<keyword evidence="4" id="KW-0460">Magnesium</keyword>
<dbReference type="GO" id="GO:0046872">
    <property type="term" value="F:metal ion binding"/>
    <property type="evidence" value="ECO:0007669"/>
    <property type="project" value="UniProtKB-KW"/>
</dbReference>
<keyword evidence="6" id="KW-1185">Reference proteome</keyword>
<dbReference type="OrthoDB" id="409330at2759"/>
<dbReference type="Pfam" id="PF05761">
    <property type="entry name" value="5_nucleotid"/>
    <property type="match status" value="1"/>
</dbReference>
<sequence>MLVKLFLLTNTSYKLIRSACEYLLEDVVKELGLKDWHAIFDWIIVQAKKPSWFNVPNRPFREFDLNTEQFVLSHVKEMKKNRVYFGGCLNEFNQMTGLQSHEVLYFGDNVTSDLTGPFKAGQWKTCGIVRELEKEVSVNNNPVFVSMLLQILDIENLLHDAQHLKDPNSMAILNSLREARHDLRDKMKRIYNTQFGSIFRTHSTRTLYFHFLARYSDLYTSRVTNMLQYDMGHCFQPRRSFYDHEPNYWMPDAADHSL</sequence>
<evidence type="ECO:0000313" key="6">
    <source>
        <dbReference type="Proteomes" id="UP000023152"/>
    </source>
</evidence>
<dbReference type="InterPro" id="IPR036412">
    <property type="entry name" value="HAD-like_sf"/>
</dbReference>
<keyword evidence="2" id="KW-0479">Metal-binding</keyword>
<protein>
    <submittedName>
        <fullName evidence="5">Uncharacterized protein</fullName>
    </submittedName>
</protein>
<gene>
    <name evidence="5" type="ORF">RFI_23434</name>
</gene>
<reference evidence="5 6" key="1">
    <citation type="journal article" date="2013" name="Curr. Biol.">
        <title>The Genome of the Foraminiferan Reticulomyxa filosa.</title>
        <authorList>
            <person name="Glockner G."/>
            <person name="Hulsmann N."/>
            <person name="Schleicher M."/>
            <person name="Noegel A.A."/>
            <person name="Eichinger L."/>
            <person name="Gallinger C."/>
            <person name="Pawlowski J."/>
            <person name="Sierra R."/>
            <person name="Euteneuer U."/>
            <person name="Pillet L."/>
            <person name="Moustafa A."/>
            <person name="Platzer M."/>
            <person name="Groth M."/>
            <person name="Szafranski K."/>
            <person name="Schliwa M."/>
        </authorList>
    </citation>
    <scope>NUCLEOTIDE SEQUENCE [LARGE SCALE GENOMIC DNA]</scope>
</reference>
<dbReference type="GO" id="GO:0008253">
    <property type="term" value="F:5'-nucleotidase activity"/>
    <property type="evidence" value="ECO:0007669"/>
    <property type="project" value="TreeGrafter"/>
</dbReference>
<dbReference type="SUPFAM" id="SSF56784">
    <property type="entry name" value="HAD-like"/>
    <property type="match status" value="1"/>
</dbReference>
<evidence type="ECO:0000256" key="3">
    <source>
        <dbReference type="ARBA" id="ARBA00022801"/>
    </source>
</evidence>
<dbReference type="InterPro" id="IPR023214">
    <property type="entry name" value="HAD_sf"/>
</dbReference>
<dbReference type="PANTHER" id="PTHR12103:SF12">
    <property type="entry name" value="FI20020P1"/>
    <property type="match status" value="1"/>
</dbReference>
<dbReference type="AlphaFoldDB" id="X6MKH0"/>
<comment type="caution">
    <text evidence="5">The sequence shown here is derived from an EMBL/GenBank/DDBJ whole genome shotgun (WGS) entry which is preliminary data.</text>
</comment>
<evidence type="ECO:0000256" key="2">
    <source>
        <dbReference type="ARBA" id="ARBA00022723"/>
    </source>
</evidence>
<proteinExistence type="inferred from homology"/>
<dbReference type="PANTHER" id="PTHR12103">
    <property type="entry name" value="5'-NUCLEOTIDASE DOMAIN-CONTAINING"/>
    <property type="match status" value="1"/>
</dbReference>
<evidence type="ECO:0000256" key="1">
    <source>
        <dbReference type="ARBA" id="ARBA00009589"/>
    </source>
</evidence>
<dbReference type="EMBL" id="ASPP01020314">
    <property type="protein sequence ID" value="ETO13932.1"/>
    <property type="molecule type" value="Genomic_DNA"/>
</dbReference>
<dbReference type="InterPro" id="IPR008380">
    <property type="entry name" value="HAD-SF_hydro_IG_5-nucl"/>
</dbReference>
<evidence type="ECO:0000256" key="4">
    <source>
        <dbReference type="ARBA" id="ARBA00022842"/>
    </source>
</evidence>
<organism evidence="5 6">
    <name type="scientific">Reticulomyxa filosa</name>
    <dbReference type="NCBI Taxonomy" id="46433"/>
    <lineage>
        <taxon>Eukaryota</taxon>
        <taxon>Sar</taxon>
        <taxon>Rhizaria</taxon>
        <taxon>Retaria</taxon>
        <taxon>Foraminifera</taxon>
        <taxon>Monothalamids</taxon>
        <taxon>Reticulomyxidae</taxon>
        <taxon>Reticulomyxa</taxon>
    </lineage>
</organism>
<dbReference type="Proteomes" id="UP000023152">
    <property type="component" value="Unassembled WGS sequence"/>
</dbReference>
<dbReference type="Gene3D" id="3.40.50.1000">
    <property type="entry name" value="HAD superfamily/HAD-like"/>
    <property type="match status" value="1"/>
</dbReference>
<comment type="similarity">
    <text evidence="1">Belongs to the 5'(3')-deoxyribonucleotidase family.</text>
</comment>
<dbReference type="OMA" id="TANTHIW"/>
<name>X6MKH0_RETFI</name>